<gene>
    <name evidence="3" type="ORF">IAB93_03535</name>
</gene>
<dbReference type="CDD" id="cd14948">
    <property type="entry name" value="BACON"/>
    <property type="match status" value="2"/>
</dbReference>
<keyword evidence="1" id="KW-0732">Signal</keyword>
<evidence type="ECO:0000259" key="2">
    <source>
        <dbReference type="Pfam" id="PF13004"/>
    </source>
</evidence>
<comment type="caution">
    <text evidence="3">The sequence shown here is derived from an EMBL/GenBank/DDBJ whole genome shotgun (WGS) entry which is preliminary data.</text>
</comment>
<feature type="chain" id="PRO_5039659170" description="BACON domain-containing protein" evidence="1">
    <location>
        <begin position="20"/>
        <end position="603"/>
    </location>
</feature>
<dbReference type="EMBL" id="JADIME010000037">
    <property type="protein sequence ID" value="MBO8465051.1"/>
    <property type="molecule type" value="Genomic_DNA"/>
</dbReference>
<dbReference type="InterPro" id="IPR013783">
    <property type="entry name" value="Ig-like_fold"/>
</dbReference>
<dbReference type="AlphaFoldDB" id="A0A9D9I317"/>
<dbReference type="Gene3D" id="2.60.40.10">
    <property type="entry name" value="Immunoglobulins"/>
    <property type="match status" value="2"/>
</dbReference>
<feature type="domain" description="BACON" evidence="2">
    <location>
        <begin position="171"/>
        <end position="224"/>
    </location>
</feature>
<proteinExistence type="predicted"/>
<accession>A0A9D9I317</accession>
<feature type="domain" description="BACON" evidence="2">
    <location>
        <begin position="67"/>
        <end position="122"/>
    </location>
</feature>
<evidence type="ECO:0000256" key="1">
    <source>
        <dbReference type="SAM" id="SignalP"/>
    </source>
</evidence>
<name>A0A9D9I317_9BACT</name>
<reference evidence="3" key="2">
    <citation type="journal article" date="2021" name="PeerJ">
        <title>Extensive microbial diversity within the chicken gut microbiome revealed by metagenomics and culture.</title>
        <authorList>
            <person name="Gilroy R."/>
            <person name="Ravi A."/>
            <person name="Getino M."/>
            <person name="Pursley I."/>
            <person name="Horton D.L."/>
            <person name="Alikhan N.F."/>
            <person name="Baker D."/>
            <person name="Gharbi K."/>
            <person name="Hall N."/>
            <person name="Watson M."/>
            <person name="Adriaenssens E.M."/>
            <person name="Foster-Nyarko E."/>
            <person name="Jarju S."/>
            <person name="Secka A."/>
            <person name="Antonio M."/>
            <person name="Oren A."/>
            <person name="Chaudhuri R.R."/>
            <person name="La Ragione R."/>
            <person name="Hildebrand F."/>
            <person name="Pallen M.J."/>
        </authorList>
    </citation>
    <scope>NUCLEOTIDE SEQUENCE</scope>
    <source>
        <strain evidence="3">10037</strain>
    </source>
</reference>
<organism evidence="3 4">
    <name type="scientific">Candidatus Merdivivens pullistercoris</name>
    <dbReference type="NCBI Taxonomy" id="2840873"/>
    <lineage>
        <taxon>Bacteria</taxon>
        <taxon>Pseudomonadati</taxon>
        <taxon>Bacteroidota</taxon>
        <taxon>Bacteroidia</taxon>
        <taxon>Bacteroidales</taxon>
        <taxon>Muribaculaceae</taxon>
        <taxon>Muribaculaceae incertae sedis</taxon>
        <taxon>Candidatus Merdivivens</taxon>
    </lineage>
</organism>
<dbReference type="Proteomes" id="UP000823597">
    <property type="component" value="Unassembled WGS sequence"/>
</dbReference>
<feature type="signal peptide" evidence="1">
    <location>
        <begin position="1"/>
        <end position="19"/>
    </location>
</feature>
<reference evidence="3" key="1">
    <citation type="submission" date="2020-10" db="EMBL/GenBank/DDBJ databases">
        <authorList>
            <person name="Gilroy R."/>
        </authorList>
    </citation>
    <scope>NUCLEOTIDE SEQUENCE</scope>
    <source>
        <strain evidence="3">10037</strain>
    </source>
</reference>
<dbReference type="InterPro" id="IPR024361">
    <property type="entry name" value="BACON"/>
</dbReference>
<dbReference type="PROSITE" id="PS51257">
    <property type="entry name" value="PROKAR_LIPOPROTEIN"/>
    <property type="match status" value="1"/>
</dbReference>
<protein>
    <recommendedName>
        <fullName evidence="2">BACON domain-containing protein</fullName>
    </recommendedName>
</protein>
<sequence length="603" mass="67026">MKRLSLFATVLSVAFTALTGCEEPEPAPVPVFGAVSSDDINAPAEGGTFKIAYSIENPAEDGKVSATSEQSEWITGIDCETSGEVVFEVTPNESETPREGKISVFYEYTGETQSFEINVIQEGSTTPAPAPDPVLTLTSEDEISAPAQGGQYEIKFKIDNPASDGEVSAIGDTWITPDPNIGSQSLMVTVAANDGEPREGTVTVKYSYNEGNDEQTIQVKVVQASLEDSYPDAFNISYHDVSFSMAWVESSCNYPELLWRAQIISKDEYEERIGGDMSAMRDYFIDLLYTLAVEYGYEDMEGFMGFFLLPGDKSENWQHQNLSEGTTYMTYAVAMDYSMNFITDFQFGPEFTTTEKADFSVKIEVVPDVNSAVLNFYPSDQSTYFFGSAIEKELFEDYYTDESLMEEICEEYGSDLIYSSFLGDRPNYTVKNLKAGTEYYAYAFGVDPYTQSSCSVLSKLEFRTLEGQSSSDLYASAEVTYWDIDGLNSHNPEYGNVFYGPAVAALDIVFEGSTPRAMYYQFENFFNLSDAEIVDNTEIMGTPVNAGDPAPMVNWEYDTEYTVCVLGMDENGNYGDEAYIIRITPTVDGVSTDYSLFDRLYNE</sequence>
<evidence type="ECO:0000313" key="4">
    <source>
        <dbReference type="Proteomes" id="UP000823597"/>
    </source>
</evidence>
<dbReference type="Pfam" id="PF13004">
    <property type="entry name" value="BACON"/>
    <property type="match status" value="2"/>
</dbReference>
<evidence type="ECO:0000313" key="3">
    <source>
        <dbReference type="EMBL" id="MBO8465051.1"/>
    </source>
</evidence>